<reference evidence="5" key="2">
    <citation type="journal article" date="2022" name="Plant Pathol J">
        <title>Comparative Genomic Analysis of Pathogenic Factors of Pectobacterium Species Isolated in South Korea Using Whole-Genome Sequencing.</title>
        <authorList>
            <person name="Jee S."/>
            <person name="Kang I.J."/>
            <person name="Bak G."/>
            <person name="Kang S."/>
            <person name="Lee J."/>
            <person name="Heu S."/>
            <person name="Hwang I."/>
        </authorList>
    </citation>
    <scope>NUCLEOTIDE SEQUENCE</scope>
    <source>
        <strain evidence="5">PZ1</strain>
    </source>
</reference>
<keyword evidence="7" id="KW-1185">Reference proteome</keyword>
<dbReference type="PANTHER" id="PTHR43420:SF47">
    <property type="entry name" value="N-ACETYLTRANSFERASE DOMAIN-CONTAINING PROTEIN"/>
    <property type="match status" value="1"/>
</dbReference>
<dbReference type="RefSeq" id="WP_039513673.1">
    <property type="nucleotide sequence ID" value="NZ_CP046377.1"/>
</dbReference>
<reference evidence="4 7" key="3">
    <citation type="submission" date="2024-10" db="EMBL/GenBank/DDBJ databases">
        <authorList>
            <person name="Lu C.-H."/>
        </authorList>
    </citation>
    <scope>NUCLEOTIDE SEQUENCE [LARGE SCALE GENOMIC DNA]</scope>
    <source>
        <strain evidence="4 7">22QBSP01-2</strain>
    </source>
</reference>
<dbReference type="InterPro" id="IPR016181">
    <property type="entry name" value="Acyl_CoA_acyltransferase"/>
</dbReference>
<dbReference type="PANTHER" id="PTHR43420">
    <property type="entry name" value="ACETYLTRANSFERASE"/>
    <property type="match status" value="1"/>
</dbReference>
<gene>
    <name evidence="4" type="ORF">ACIPSN_14680</name>
    <name evidence="5" type="ORF">GMX10_21445</name>
</gene>
<dbReference type="EMBL" id="CP046377">
    <property type="protein sequence ID" value="QHQ26306.1"/>
    <property type="molecule type" value="Genomic_DNA"/>
</dbReference>
<accession>A0AAP9IMT8</accession>
<evidence type="ECO:0000313" key="4">
    <source>
        <dbReference type="EMBL" id="MFJ5322579.1"/>
    </source>
</evidence>
<organism evidence="5 6">
    <name type="scientific">Pectobacterium parvum</name>
    <dbReference type="NCBI Taxonomy" id="2778550"/>
    <lineage>
        <taxon>Bacteria</taxon>
        <taxon>Pseudomonadati</taxon>
        <taxon>Pseudomonadota</taxon>
        <taxon>Gammaproteobacteria</taxon>
        <taxon>Enterobacterales</taxon>
        <taxon>Pectobacteriaceae</taxon>
        <taxon>Pectobacterium</taxon>
    </lineage>
</organism>
<sequence length="168" mass="19350">MKNEIKNISIRRLTDTDLSEFINIRLEALKNSPENFGSSFDEEKDYSEDLFLEKIKNNIIIGCFDENELIGVIGISKSHLIKMQHIVSFWGMYVRPKARGFGLSKSLLNFVITEMKTHCHSIRLSVVATNIAAIRLYESVGFKTWAVDVDALKIGDTYYDEILMRYDM</sequence>
<dbReference type="Proteomes" id="UP000464054">
    <property type="component" value="Chromosome"/>
</dbReference>
<dbReference type="Proteomes" id="UP001617714">
    <property type="component" value="Unassembled WGS sequence"/>
</dbReference>
<dbReference type="Pfam" id="PF00583">
    <property type="entry name" value="Acetyltransf_1"/>
    <property type="match status" value="1"/>
</dbReference>
<proteinExistence type="predicted"/>
<dbReference type="SUPFAM" id="SSF55729">
    <property type="entry name" value="Acyl-CoA N-acyltransferases (Nat)"/>
    <property type="match status" value="1"/>
</dbReference>
<dbReference type="InterPro" id="IPR000182">
    <property type="entry name" value="GNAT_dom"/>
</dbReference>
<evidence type="ECO:0000313" key="5">
    <source>
        <dbReference type="EMBL" id="QHQ26306.1"/>
    </source>
</evidence>
<feature type="domain" description="N-acetyltransferase" evidence="3">
    <location>
        <begin position="8"/>
        <end position="168"/>
    </location>
</feature>
<keyword evidence="2 4" id="KW-0012">Acyltransferase</keyword>
<keyword evidence="1 4" id="KW-0808">Transferase</keyword>
<dbReference type="EMBL" id="JBIXKD010000015">
    <property type="protein sequence ID" value="MFJ5322579.1"/>
    <property type="molecule type" value="Genomic_DNA"/>
</dbReference>
<dbReference type="CDD" id="cd04301">
    <property type="entry name" value="NAT_SF"/>
    <property type="match status" value="1"/>
</dbReference>
<reference evidence="6" key="1">
    <citation type="submission" date="2019-11" db="EMBL/GenBank/DDBJ databases">
        <authorList>
            <person name="Jee S."/>
        </authorList>
    </citation>
    <scope>NUCLEOTIDE SEQUENCE [LARGE SCALE GENOMIC DNA]</scope>
    <source>
        <strain evidence="6">PZ1</strain>
    </source>
</reference>
<dbReference type="GO" id="GO:0016747">
    <property type="term" value="F:acyltransferase activity, transferring groups other than amino-acyl groups"/>
    <property type="evidence" value="ECO:0007669"/>
    <property type="project" value="InterPro"/>
</dbReference>
<evidence type="ECO:0000256" key="2">
    <source>
        <dbReference type="ARBA" id="ARBA00023315"/>
    </source>
</evidence>
<dbReference type="AlphaFoldDB" id="A0AAP9IMT8"/>
<evidence type="ECO:0000313" key="6">
    <source>
        <dbReference type="Proteomes" id="UP000464054"/>
    </source>
</evidence>
<protein>
    <submittedName>
        <fullName evidence="5">GNAT family N-acetyltransferase</fullName>
        <ecNumber evidence="4">2.3.-.-</ecNumber>
    </submittedName>
</protein>
<name>A0AAP9IMT8_9GAMM</name>
<evidence type="ECO:0000259" key="3">
    <source>
        <dbReference type="PROSITE" id="PS51186"/>
    </source>
</evidence>
<evidence type="ECO:0000256" key="1">
    <source>
        <dbReference type="ARBA" id="ARBA00022679"/>
    </source>
</evidence>
<dbReference type="Gene3D" id="3.40.630.30">
    <property type="match status" value="1"/>
</dbReference>
<dbReference type="InterPro" id="IPR050680">
    <property type="entry name" value="YpeA/RimI_acetyltransf"/>
</dbReference>
<evidence type="ECO:0000313" key="7">
    <source>
        <dbReference type="Proteomes" id="UP001617714"/>
    </source>
</evidence>
<dbReference type="PROSITE" id="PS51186">
    <property type="entry name" value="GNAT"/>
    <property type="match status" value="1"/>
</dbReference>
<dbReference type="EC" id="2.3.-.-" evidence="4"/>